<organism evidence="2 3">
    <name type="scientific">Gordonia alkaliphila</name>
    <dbReference type="NCBI Taxonomy" id="1053547"/>
    <lineage>
        <taxon>Bacteria</taxon>
        <taxon>Bacillati</taxon>
        <taxon>Actinomycetota</taxon>
        <taxon>Actinomycetes</taxon>
        <taxon>Mycobacteriales</taxon>
        <taxon>Gordoniaceae</taxon>
        <taxon>Gordonia</taxon>
    </lineage>
</organism>
<proteinExistence type="predicted"/>
<comment type="caution">
    <text evidence="2">The sequence shown here is derived from an EMBL/GenBank/DDBJ whole genome shotgun (WGS) entry which is preliminary data.</text>
</comment>
<accession>A0ABP8YXW4</accession>
<gene>
    <name evidence="2" type="ORF">GCM10023217_05780</name>
</gene>
<dbReference type="EMBL" id="BAABIE010000002">
    <property type="protein sequence ID" value="GAA4740531.1"/>
    <property type="molecule type" value="Genomic_DNA"/>
</dbReference>
<evidence type="ECO:0000256" key="1">
    <source>
        <dbReference type="PROSITE-ProRule" id="PRU00339"/>
    </source>
</evidence>
<protein>
    <recommendedName>
        <fullName evidence="4">DUF4192 domain-containing protein</fullName>
    </recommendedName>
</protein>
<keyword evidence="1" id="KW-0802">TPR repeat</keyword>
<sequence length="366" mass="38739">MTSLPHFLSDGSALQVDPDPLLSAVPGLLGFRPERSLVLLAFADSRTLMVTLRLDLELLPDGKPAPVLRDSIANLGTIVAGYGAVGVVAVVVDARADDYPAVFRAVERSFTAVGGLSAGFVIGEMATGARWFTSWEPRCRAGRSRPPAPFAGEVAPHGRLSDPLMSPVALQRAVFGGRRILERRDDLAAVLEPRAHCDSTTCRPVLPMVAPAPPGAADAAGARLVLRQVRRGADGDLSCAEVNALAEALCSVHTRDVLLALSLTDLRDRAEQLWMRLARSLIGRPGAAAATLLGHLYYMSGEGAFASVAVERALDLDPEYHLAQLVHTALLHGMRPTGLGEVLEYSFSLGEDLGVGLPPQTRTPAG</sequence>
<feature type="repeat" description="TPR" evidence="1">
    <location>
        <begin position="287"/>
        <end position="320"/>
    </location>
</feature>
<reference evidence="3" key="1">
    <citation type="journal article" date="2019" name="Int. J. Syst. Evol. Microbiol.">
        <title>The Global Catalogue of Microorganisms (GCM) 10K type strain sequencing project: providing services to taxonomists for standard genome sequencing and annotation.</title>
        <authorList>
            <consortium name="The Broad Institute Genomics Platform"/>
            <consortium name="The Broad Institute Genome Sequencing Center for Infectious Disease"/>
            <person name="Wu L."/>
            <person name="Ma J."/>
        </authorList>
    </citation>
    <scope>NUCLEOTIDE SEQUENCE [LARGE SCALE GENOMIC DNA]</scope>
    <source>
        <strain evidence="3">JCM 18077</strain>
    </source>
</reference>
<keyword evidence="3" id="KW-1185">Reference proteome</keyword>
<evidence type="ECO:0000313" key="2">
    <source>
        <dbReference type="EMBL" id="GAA4740531.1"/>
    </source>
</evidence>
<dbReference type="InterPro" id="IPR025447">
    <property type="entry name" value="DUF4192"/>
</dbReference>
<name>A0ABP8YXW4_9ACTN</name>
<evidence type="ECO:0000313" key="3">
    <source>
        <dbReference type="Proteomes" id="UP001500822"/>
    </source>
</evidence>
<dbReference type="InterPro" id="IPR019734">
    <property type="entry name" value="TPR_rpt"/>
</dbReference>
<dbReference type="RefSeq" id="WP_345312373.1">
    <property type="nucleotide sequence ID" value="NZ_BAABIE010000002.1"/>
</dbReference>
<evidence type="ECO:0008006" key="4">
    <source>
        <dbReference type="Google" id="ProtNLM"/>
    </source>
</evidence>
<dbReference type="Pfam" id="PF13830">
    <property type="entry name" value="DUF4192"/>
    <property type="match status" value="1"/>
</dbReference>
<dbReference type="PROSITE" id="PS50005">
    <property type="entry name" value="TPR"/>
    <property type="match status" value="1"/>
</dbReference>
<dbReference type="Proteomes" id="UP001500822">
    <property type="component" value="Unassembled WGS sequence"/>
</dbReference>